<dbReference type="AlphaFoldDB" id="A0A164Q6A5"/>
<dbReference type="CDD" id="cd11586">
    <property type="entry name" value="VbhA_like"/>
    <property type="match status" value="1"/>
</dbReference>
<organism evidence="1 2">
    <name type="scientific">Bacillus cereus</name>
    <dbReference type="NCBI Taxonomy" id="1396"/>
    <lineage>
        <taxon>Bacteria</taxon>
        <taxon>Bacillati</taxon>
        <taxon>Bacillota</taxon>
        <taxon>Bacilli</taxon>
        <taxon>Bacillales</taxon>
        <taxon>Bacillaceae</taxon>
        <taxon>Bacillus</taxon>
        <taxon>Bacillus cereus group</taxon>
    </lineage>
</organism>
<reference evidence="1 2" key="1">
    <citation type="submission" date="2015-09" db="EMBL/GenBank/DDBJ databases">
        <title>Bacillus cereus food isolates.</title>
        <authorList>
            <person name="Boekhorst J."/>
        </authorList>
    </citation>
    <scope>NUCLEOTIDE SEQUENCE [LARGE SCALE GENOMIC DNA]</scope>
    <source>
        <strain evidence="1 2">B4088</strain>
    </source>
</reference>
<dbReference type="PATRIC" id="fig|1396.535.peg.5150"/>
<dbReference type="InterPro" id="IPR033788">
    <property type="entry name" value="VbhA-like"/>
</dbReference>
<sequence>MAFKSEEELNEAIQEAEASLAIESMIITKEMEKIIKAKVTGKITHEQFIALADAIARHELT</sequence>
<proteinExistence type="predicted"/>
<dbReference type="RefSeq" id="WP_063260349.1">
    <property type="nucleotide sequence ID" value="NZ_LJKE01000031.1"/>
</dbReference>
<name>A0A164Q6A5_BACCE</name>
<evidence type="ECO:0000313" key="2">
    <source>
        <dbReference type="Proteomes" id="UP000076482"/>
    </source>
</evidence>
<accession>A0A164Q6A5</accession>
<dbReference type="Proteomes" id="UP000076482">
    <property type="component" value="Unassembled WGS sequence"/>
</dbReference>
<evidence type="ECO:0008006" key="3">
    <source>
        <dbReference type="Google" id="ProtNLM"/>
    </source>
</evidence>
<protein>
    <recommendedName>
        <fullName evidence="3">Antitoxin VbhA domain-containing protein</fullName>
    </recommendedName>
</protein>
<gene>
    <name evidence="1" type="ORF">B4088_1258</name>
</gene>
<comment type="caution">
    <text evidence="1">The sequence shown here is derived from an EMBL/GenBank/DDBJ whole genome shotgun (WGS) entry which is preliminary data.</text>
</comment>
<evidence type="ECO:0000313" key="1">
    <source>
        <dbReference type="EMBL" id="KZD69799.1"/>
    </source>
</evidence>
<dbReference type="EMBL" id="LJKE01000031">
    <property type="protein sequence ID" value="KZD69799.1"/>
    <property type="molecule type" value="Genomic_DNA"/>
</dbReference>